<proteinExistence type="predicted"/>
<protein>
    <submittedName>
        <fullName evidence="1">Uncharacterized protein</fullName>
    </submittedName>
</protein>
<evidence type="ECO:0000313" key="1">
    <source>
        <dbReference type="EMBL" id="JAD92548.1"/>
    </source>
</evidence>
<reference evidence="1" key="2">
    <citation type="journal article" date="2015" name="Data Brief">
        <title>Shoot transcriptome of the giant reed, Arundo donax.</title>
        <authorList>
            <person name="Barrero R.A."/>
            <person name="Guerrero F.D."/>
            <person name="Moolhuijzen P."/>
            <person name="Goolsby J.A."/>
            <person name="Tidwell J."/>
            <person name="Bellgard S.E."/>
            <person name="Bellgard M.I."/>
        </authorList>
    </citation>
    <scope>NUCLEOTIDE SEQUENCE</scope>
    <source>
        <tissue evidence="1">Shoot tissue taken approximately 20 cm above the soil surface</tissue>
    </source>
</reference>
<dbReference type="AlphaFoldDB" id="A0A0A9E0N8"/>
<sequence length="45" mass="5221">MRWTAMWRLGMERRLPCTGRGTSPVRMGSSPTQSSWTMFASWQIT</sequence>
<dbReference type="EMBL" id="GBRH01205347">
    <property type="protein sequence ID" value="JAD92548.1"/>
    <property type="molecule type" value="Transcribed_RNA"/>
</dbReference>
<accession>A0A0A9E0N8</accession>
<name>A0A0A9E0N8_ARUDO</name>
<organism evidence="1">
    <name type="scientific">Arundo donax</name>
    <name type="common">Giant reed</name>
    <name type="synonym">Donax arundinaceus</name>
    <dbReference type="NCBI Taxonomy" id="35708"/>
    <lineage>
        <taxon>Eukaryota</taxon>
        <taxon>Viridiplantae</taxon>
        <taxon>Streptophyta</taxon>
        <taxon>Embryophyta</taxon>
        <taxon>Tracheophyta</taxon>
        <taxon>Spermatophyta</taxon>
        <taxon>Magnoliopsida</taxon>
        <taxon>Liliopsida</taxon>
        <taxon>Poales</taxon>
        <taxon>Poaceae</taxon>
        <taxon>PACMAD clade</taxon>
        <taxon>Arundinoideae</taxon>
        <taxon>Arundineae</taxon>
        <taxon>Arundo</taxon>
    </lineage>
</organism>
<reference evidence="1" key="1">
    <citation type="submission" date="2014-09" db="EMBL/GenBank/DDBJ databases">
        <authorList>
            <person name="Magalhaes I.L.F."/>
            <person name="Oliveira U."/>
            <person name="Santos F.R."/>
            <person name="Vidigal T.H.D.A."/>
            <person name="Brescovit A.D."/>
            <person name="Santos A.J."/>
        </authorList>
    </citation>
    <scope>NUCLEOTIDE SEQUENCE</scope>
    <source>
        <tissue evidence="1">Shoot tissue taken approximately 20 cm above the soil surface</tissue>
    </source>
</reference>